<organism evidence="1 2">
    <name type="scientific">Rhizobium mongolense subsp. loessense</name>
    <dbReference type="NCBI Taxonomy" id="158890"/>
    <lineage>
        <taxon>Bacteria</taxon>
        <taxon>Pseudomonadati</taxon>
        <taxon>Pseudomonadota</taxon>
        <taxon>Alphaproteobacteria</taxon>
        <taxon>Hyphomicrobiales</taxon>
        <taxon>Rhizobiaceae</taxon>
        <taxon>Rhizobium/Agrobacterium group</taxon>
        <taxon>Rhizobium</taxon>
    </lineage>
</organism>
<protein>
    <submittedName>
        <fullName evidence="1">Uncharacterized protein</fullName>
    </submittedName>
</protein>
<sequence>MVGPYEYVEAICPGEAHHIIPDMVYRVGKAPSTEAERNSTTGRIPNAPTYNQGQAICLSPGMHRTDDDAVHKSLNPALAVLGSRHVPPRLDETGILRVLDALKGPHHVRVRP</sequence>
<evidence type="ECO:0000313" key="1">
    <source>
        <dbReference type="EMBL" id="SCW78980.1"/>
    </source>
</evidence>
<gene>
    <name evidence="1" type="ORF">SAMN02927900_04930</name>
</gene>
<evidence type="ECO:0000313" key="2">
    <source>
        <dbReference type="Proteomes" id="UP000199542"/>
    </source>
</evidence>
<reference evidence="1 2" key="1">
    <citation type="submission" date="2016-10" db="EMBL/GenBank/DDBJ databases">
        <authorList>
            <person name="de Groot N.N."/>
        </authorList>
    </citation>
    <scope>NUCLEOTIDE SEQUENCE [LARGE SCALE GENOMIC DNA]</scope>
    <source>
        <strain evidence="1 2">CGMCC 1.3401</strain>
    </source>
</reference>
<dbReference type="RefSeq" id="WP_092587393.1">
    <property type="nucleotide sequence ID" value="NZ_FMTM01000009.1"/>
</dbReference>
<name>A0A1G4TC74_9HYPH</name>
<proteinExistence type="predicted"/>
<dbReference type="Proteomes" id="UP000199542">
    <property type="component" value="Unassembled WGS sequence"/>
</dbReference>
<accession>A0A1G4TC74</accession>
<dbReference type="EMBL" id="FMTM01000009">
    <property type="protein sequence ID" value="SCW78980.1"/>
    <property type="molecule type" value="Genomic_DNA"/>
</dbReference>
<dbReference type="AlphaFoldDB" id="A0A1G4TC74"/>